<dbReference type="InterPro" id="IPR050863">
    <property type="entry name" value="CenT-Element_Derived"/>
</dbReference>
<feature type="domain" description="HTH CENPB-type" evidence="5">
    <location>
        <begin position="62"/>
        <end position="126"/>
    </location>
</feature>
<dbReference type="OrthoDB" id="71166at2759"/>
<comment type="caution">
    <text evidence="7">The sequence shown here is derived from an EMBL/GenBank/DDBJ whole genome shotgun (WGS) entry which is preliminary data.</text>
</comment>
<dbReference type="InterPro" id="IPR006600">
    <property type="entry name" value="HTH_CenpB_DNA-bd_dom"/>
</dbReference>
<keyword evidence="8" id="KW-1185">Reference proteome</keyword>
<dbReference type="EMBL" id="JH668330">
    <property type="protein sequence ID" value="KAG6446114.1"/>
    <property type="molecule type" value="Genomic_DNA"/>
</dbReference>
<accession>A0A921YVN1</accession>
<dbReference type="GO" id="GO:0005634">
    <property type="term" value="C:nucleus"/>
    <property type="evidence" value="ECO:0007669"/>
    <property type="project" value="UniProtKB-SubCell"/>
</dbReference>
<dbReference type="PANTHER" id="PTHR19303">
    <property type="entry name" value="TRANSPOSON"/>
    <property type="match status" value="1"/>
</dbReference>
<evidence type="ECO:0000256" key="2">
    <source>
        <dbReference type="ARBA" id="ARBA00023125"/>
    </source>
</evidence>
<evidence type="ECO:0000256" key="1">
    <source>
        <dbReference type="ARBA" id="ARBA00004123"/>
    </source>
</evidence>
<dbReference type="PANTHER" id="PTHR19303:SF57">
    <property type="entry name" value="HTH CENPB-TYPE DOMAIN-CONTAINING PROTEIN"/>
    <property type="match status" value="1"/>
</dbReference>
<dbReference type="SUPFAM" id="SSF46689">
    <property type="entry name" value="Homeodomain-like"/>
    <property type="match status" value="1"/>
</dbReference>
<evidence type="ECO:0000259" key="6">
    <source>
        <dbReference type="Pfam" id="PF05225"/>
    </source>
</evidence>
<dbReference type="Gene3D" id="3.30.420.10">
    <property type="entry name" value="Ribonuclease H-like superfamily/Ribonuclease H"/>
    <property type="match status" value="1"/>
</dbReference>
<dbReference type="Pfam" id="PF03221">
    <property type="entry name" value="HTH_Tnp_Tc5"/>
    <property type="match status" value="1"/>
</dbReference>
<dbReference type="InterPro" id="IPR004875">
    <property type="entry name" value="DDE_SF_endonuclease_dom"/>
</dbReference>
<keyword evidence="3" id="KW-0539">Nucleus</keyword>
<dbReference type="Pfam" id="PF03184">
    <property type="entry name" value="DDE_1"/>
    <property type="match status" value="1"/>
</dbReference>
<evidence type="ECO:0008006" key="9">
    <source>
        <dbReference type="Google" id="ProtNLM"/>
    </source>
</evidence>
<dbReference type="AlphaFoldDB" id="A0A921YVN1"/>
<dbReference type="EMBL" id="JH668330">
    <property type="protein sequence ID" value="KAG6446115.1"/>
    <property type="molecule type" value="Genomic_DNA"/>
</dbReference>
<dbReference type="InterPro" id="IPR007889">
    <property type="entry name" value="HTH_Psq"/>
</dbReference>
<dbReference type="Pfam" id="PF05225">
    <property type="entry name" value="HTH_psq"/>
    <property type="match status" value="1"/>
</dbReference>
<evidence type="ECO:0000313" key="8">
    <source>
        <dbReference type="Proteomes" id="UP000791440"/>
    </source>
</evidence>
<name>A0A921YVN1_MANSE</name>
<sequence length="667" mass="77007">MAPVKHYRPEQMLKAIEAVKKGSNVLRAAKKYGVPRITLRNKITGISPMVCGMGPPSILKKEQEEMFVKWLNDMSDRHCLVGKEHLLDSVQQFVIDEKIVNPFTNDRPGKKWFYSFLKRHPGISERLSTNFLKSSEIISQEKVENWFENTYDCLVKNNLQDIIRDPCRIFTSDEAAFYLNPKPKRVLVKRSVSNIFSTVGTKKENPRVFLTANAAGQLAPPMVMFADHPVSPNIYDSMPEGWGVGMTKTGWMCGTTFYEYMTNIFHPWLIENDIELPVIYFLDGDANHLTLQLSEFCSKNEIELLSLYPNNTEIAKPMDVALFRPLRAFWKKECTVWKKANYDNTIKKENFGTILAKALKDVTPACIRNGFKVGGLYPFAFKDSEPTKADTDDIYFLNTLEKEIVVTCTQEKLQLFNALYTNKNKSANIPREDGTLYKIWSKYKDKCKDVTQTPVRTVDSSSYANSEYKFTDDIQRTFKTSRLSDIENDSEANSEDGEKRRYLSLSEDEDEVMPPKLITPTFETNLDPLKITRLRVKEEQKCINTKNLTPRTIRELREKNKQIKEQSINPVTLRHKRKSELKMQVIRNARPKRPIEKGTQTLYNITKTDYNDDCGVYIKEEKESIENGNVGETLDEKLLPTDIIKKEIEDDSVIIYVTDDDVNILYY</sequence>
<protein>
    <recommendedName>
        <fullName evidence="9">HTH CENPB-type domain-containing protein</fullName>
    </recommendedName>
</protein>
<dbReference type="InterPro" id="IPR036397">
    <property type="entry name" value="RNaseH_sf"/>
</dbReference>
<reference evidence="7" key="2">
    <citation type="submission" date="2020-12" db="EMBL/GenBank/DDBJ databases">
        <authorList>
            <person name="Kanost M."/>
        </authorList>
    </citation>
    <scope>NUCLEOTIDE SEQUENCE</scope>
</reference>
<organism evidence="7 8">
    <name type="scientific">Manduca sexta</name>
    <name type="common">Tobacco hawkmoth</name>
    <name type="synonym">Tobacco hornworm</name>
    <dbReference type="NCBI Taxonomy" id="7130"/>
    <lineage>
        <taxon>Eukaryota</taxon>
        <taxon>Metazoa</taxon>
        <taxon>Ecdysozoa</taxon>
        <taxon>Arthropoda</taxon>
        <taxon>Hexapoda</taxon>
        <taxon>Insecta</taxon>
        <taxon>Pterygota</taxon>
        <taxon>Neoptera</taxon>
        <taxon>Endopterygota</taxon>
        <taxon>Lepidoptera</taxon>
        <taxon>Glossata</taxon>
        <taxon>Ditrysia</taxon>
        <taxon>Bombycoidea</taxon>
        <taxon>Sphingidae</taxon>
        <taxon>Sphinginae</taxon>
        <taxon>Sphingini</taxon>
        <taxon>Manduca</taxon>
    </lineage>
</organism>
<evidence type="ECO:0000256" key="3">
    <source>
        <dbReference type="ARBA" id="ARBA00023242"/>
    </source>
</evidence>
<evidence type="ECO:0000259" key="4">
    <source>
        <dbReference type="Pfam" id="PF03184"/>
    </source>
</evidence>
<proteinExistence type="predicted"/>
<keyword evidence="2" id="KW-0238">DNA-binding</keyword>
<evidence type="ECO:0000313" key="7">
    <source>
        <dbReference type="EMBL" id="KAG6446115.1"/>
    </source>
</evidence>
<dbReference type="InterPro" id="IPR009057">
    <property type="entry name" value="Homeodomain-like_sf"/>
</dbReference>
<feature type="domain" description="DDE-1" evidence="4">
    <location>
        <begin position="208"/>
        <end position="371"/>
    </location>
</feature>
<dbReference type="GO" id="GO:0003677">
    <property type="term" value="F:DNA binding"/>
    <property type="evidence" value="ECO:0007669"/>
    <property type="project" value="UniProtKB-KW"/>
</dbReference>
<dbReference type="Proteomes" id="UP000791440">
    <property type="component" value="Unassembled WGS sequence"/>
</dbReference>
<gene>
    <name evidence="7" type="ORF">O3G_MSEX004283</name>
</gene>
<dbReference type="Gene3D" id="1.10.10.60">
    <property type="entry name" value="Homeodomain-like"/>
    <property type="match status" value="1"/>
</dbReference>
<evidence type="ECO:0000259" key="5">
    <source>
        <dbReference type="Pfam" id="PF03221"/>
    </source>
</evidence>
<feature type="domain" description="HTH psq-type" evidence="6">
    <location>
        <begin position="8"/>
        <end position="41"/>
    </location>
</feature>
<reference evidence="7" key="1">
    <citation type="journal article" date="2016" name="Insect Biochem. Mol. Biol.">
        <title>Multifaceted biological insights from a draft genome sequence of the tobacco hornworm moth, Manduca sexta.</title>
        <authorList>
            <person name="Kanost M.R."/>
            <person name="Arrese E.L."/>
            <person name="Cao X."/>
            <person name="Chen Y.R."/>
            <person name="Chellapilla S."/>
            <person name="Goldsmith M.R."/>
            <person name="Grosse-Wilde E."/>
            <person name="Heckel D.G."/>
            <person name="Herndon N."/>
            <person name="Jiang H."/>
            <person name="Papanicolaou A."/>
            <person name="Qu J."/>
            <person name="Soulages J.L."/>
            <person name="Vogel H."/>
            <person name="Walters J."/>
            <person name="Waterhouse R.M."/>
            <person name="Ahn S.J."/>
            <person name="Almeida F.C."/>
            <person name="An C."/>
            <person name="Aqrawi P."/>
            <person name="Bretschneider A."/>
            <person name="Bryant W.B."/>
            <person name="Bucks S."/>
            <person name="Chao H."/>
            <person name="Chevignon G."/>
            <person name="Christen J.M."/>
            <person name="Clarke D.F."/>
            <person name="Dittmer N.T."/>
            <person name="Ferguson L.C.F."/>
            <person name="Garavelou S."/>
            <person name="Gordon K.H.J."/>
            <person name="Gunaratna R.T."/>
            <person name="Han Y."/>
            <person name="Hauser F."/>
            <person name="He Y."/>
            <person name="Heidel-Fischer H."/>
            <person name="Hirsh A."/>
            <person name="Hu Y."/>
            <person name="Jiang H."/>
            <person name="Kalra D."/>
            <person name="Klinner C."/>
            <person name="Konig C."/>
            <person name="Kovar C."/>
            <person name="Kroll A.R."/>
            <person name="Kuwar S.S."/>
            <person name="Lee S.L."/>
            <person name="Lehman R."/>
            <person name="Li K."/>
            <person name="Li Z."/>
            <person name="Liang H."/>
            <person name="Lovelace S."/>
            <person name="Lu Z."/>
            <person name="Mansfield J.H."/>
            <person name="McCulloch K.J."/>
            <person name="Mathew T."/>
            <person name="Morton B."/>
            <person name="Muzny D.M."/>
            <person name="Neunemann D."/>
            <person name="Ongeri F."/>
            <person name="Pauchet Y."/>
            <person name="Pu L.L."/>
            <person name="Pyrousis I."/>
            <person name="Rao X.J."/>
            <person name="Redding A."/>
            <person name="Roesel C."/>
            <person name="Sanchez-Gracia A."/>
            <person name="Schaack S."/>
            <person name="Shukla A."/>
            <person name="Tetreau G."/>
            <person name="Wang Y."/>
            <person name="Xiong G.H."/>
            <person name="Traut W."/>
            <person name="Walsh T.K."/>
            <person name="Worley K.C."/>
            <person name="Wu D."/>
            <person name="Wu W."/>
            <person name="Wu Y.Q."/>
            <person name="Zhang X."/>
            <person name="Zou Z."/>
            <person name="Zucker H."/>
            <person name="Briscoe A.D."/>
            <person name="Burmester T."/>
            <person name="Clem R.J."/>
            <person name="Feyereisen R."/>
            <person name="Grimmelikhuijzen C.J.P."/>
            <person name="Hamodrakas S.J."/>
            <person name="Hansson B.S."/>
            <person name="Huguet E."/>
            <person name="Jermiin L.S."/>
            <person name="Lan Q."/>
            <person name="Lehman H.K."/>
            <person name="Lorenzen M."/>
            <person name="Merzendorfer H."/>
            <person name="Michalopoulos I."/>
            <person name="Morton D.B."/>
            <person name="Muthukrishnan S."/>
            <person name="Oakeshott J.G."/>
            <person name="Palmer W."/>
            <person name="Park Y."/>
            <person name="Passarelli A.L."/>
            <person name="Rozas J."/>
            <person name="Schwartz L.M."/>
            <person name="Smith W."/>
            <person name="Southgate A."/>
            <person name="Vilcinskas A."/>
            <person name="Vogt R."/>
            <person name="Wang P."/>
            <person name="Werren J."/>
            <person name="Yu X.Q."/>
            <person name="Zhou J.J."/>
            <person name="Brown S.J."/>
            <person name="Scherer S.E."/>
            <person name="Richards S."/>
            <person name="Blissard G.W."/>
        </authorList>
    </citation>
    <scope>NUCLEOTIDE SEQUENCE</scope>
</reference>
<comment type="subcellular location">
    <subcellularLocation>
        <location evidence="1">Nucleus</location>
    </subcellularLocation>
</comment>